<keyword evidence="2" id="KW-1185">Reference proteome</keyword>
<reference evidence="1 2" key="1">
    <citation type="submission" date="2018-08" db="EMBL/GenBank/DDBJ databases">
        <title>A genome reference for cultivated species of the human gut microbiota.</title>
        <authorList>
            <person name="Zou Y."/>
            <person name="Xue W."/>
            <person name="Luo G."/>
        </authorList>
    </citation>
    <scope>NUCLEOTIDE SEQUENCE [LARGE SCALE GENOMIC DNA]</scope>
    <source>
        <strain evidence="1 2">AM25-33</strain>
    </source>
</reference>
<dbReference type="Pfam" id="PF05015">
    <property type="entry name" value="HigB-like_toxin"/>
    <property type="match status" value="1"/>
</dbReference>
<dbReference type="InterPro" id="IPR035093">
    <property type="entry name" value="RelE/ParE_toxin_dom_sf"/>
</dbReference>
<dbReference type="EMBL" id="QSLJ01000001">
    <property type="protein sequence ID" value="RHF38403.1"/>
    <property type="molecule type" value="Genomic_DNA"/>
</dbReference>
<dbReference type="SUPFAM" id="SSF143011">
    <property type="entry name" value="RelE-like"/>
    <property type="match status" value="1"/>
</dbReference>
<evidence type="ECO:0000313" key="2">
    <source>
        <dbReference type="Proteomes" id="UP000283983"/>
    </source>
</evidence>
<sequence length="98" mass="11636">MVRSMRFRNSDLQAFWEHPTDCDFCKLPAGIERVLFRKLQMLDAASTLQDLRVPPGNRLEKLRGSREGQYSIRVNAQWRLCFVWKDGEAREVEFCDYH</sequence>
<dbReference type="PANTHER" id="PTHR40266">
    <property type="entry name" value="TOXIN HIGB-1"/>
    <property type="match status" value="1"/>
</dbReference>
<dbReference type="InParanoid" id="A0A414NF29"/>
<dbReference type="AlphaFoldDB" id="A0A414NF29"/>
<evidence type="ECO:0000313" key="1">
    <source>
        <dbReference type="EMBL" id="RHF38403.1"/>
    </source>
</evidence>
<comment type="caution">
    <text evidence="1">The sequence shown here is derived from an EMBL/GenBank/DDBJ whole genome shotgun (WGS) entry which is preliminary data.</text>
</comment>
<dbReference type="Proteomes" id="UP000283983">
    <property type="component" value="Unassembled WGS sequence"/>
</dbReference>
<protein>
    <submittedName>
        <fullName evidence="1">Type II toxin-antitoxin system RelE/ParE family toxin</fullName>
    </submittedName>
</protein>
<accession>A0A414NF29</accession>
<dbReference type="InterPro" id="IPR007711">
    <property type="entry name" value="HigB-1"/>
</dbReference>
<gene>
    <name evidence="1" type="ORF">DW682_01450</name>
</gene>
<proteinExistence type="predicted"/>
<organism evidence="1 2">
    <name type="scientific">Collinsella intestinalis</name>
    <dbReference type="NCBI Taxonomy" id="147207"/>
    <lineage>
        <taxon>Bacteria</taxon>
        <taxon>Bacillati</taxon>
        <taxon>Actinomycetota</taxon>
        <taxon>Coriobacteriia</taxon>
        <taxon>Coriobacteriales</taxon>
        <taxon>Coriobacteriaceae</taxon>
        <taxon>Collinsella</taxon>
    </lineage>
</organism>
<dbReference type="Gene3D" id="3.30.2310.20">
    <property type="entry name" value="RelE-like"/>
    <property type="match status" value="1"/>
</dbReference>
<dbReference type="PANTHER" id="PTHR40266:SF2">
    <property type="entry name" value="TOXIN HIGB-1"/>
    <property type="match status" value="1"/>
</dbReference>
<name>A0A414NF29_9ACTN</name>